<dbReference type="PANTHER" id="PTHR46863">
    <property type="entry name" value="OS09G0572100 PROTEIN"/>
    <property type="match status" value="1"/>
</dbReference>
<evidence type="ECO:0000259" key="2">
    <source>
        <dbReference type="PROSITE" id="PS50011"/>
    </source>
</evidence>
<dbReference type="PROSITE" id="PS50011">
    <property type="entry name" value="PROTEIN_KINASE_DOM"/>
    <property type="match status" value="1"/>
</dbReference>
<reference evidence="3 4" key="1">
    <citation type="submission" date="2024-01" db="EMBL/GenBank/DDBJ databases">
        <title>The complete chloroplast genome sequence of Lithospermum erythrorhizon: insights into the phylogenetic relationship among Boraginaceae species and the maternal lineages of purple gromwells.</title>
        <authorList>
            <person name="Okada T."/>
            <person name="Watanabe K."/>
        </authorList>
    </citation>
    <scope>NUCLEOTIDE SEQUENCE [LARGE SCALE GENOMIC DNA]</scope>
</reference>
<dbReference type="AlphaFoldDB" id="A0AAV3NK25"/>
<evidence type="ECO:0000313" key="4">
    <source>
        <dbReference type="Proteomes" id="UP001454036"/>
    </source>
</evidence>
<dbReference type="EMBL" id="BAABME010000113">
    <property type="protein sequence ID" value="GAA0139717.1"/>
    <property type="molecule type" value="Genomic_DNA"/>
</dbReference>
<dbReference type="Gene3D" id="1.10.510.10">
    <property type="entry name" value="Transferase(Phosphotransferase) domain 1"/>
    <property type="match status" value="1"/>
</dbReference>
<feature type="region of interest" description="Disordered" evidence="1">
    <location>
        <begin position="1"/>
        <end position="52"/>
    </location>
</feature>
<protein>
    <recommendedName>
        <fullName evidence="2">Protein kinase domain-containing protein</fullName>
    </recommendedName>
</protein>
<dbReference type="GO" id="GO:0005524">
    <property type="term" value="F:ATP binding"/>
    <property type="evidence" value="ECO:0007669"/>
    <property type="project" value="InterPro"/>
</dbReference>
<feature type="compositionally biased region" description="Low complexity" evidence="1">
    <location>
        <begin position="20"/>
        <end position="41"/>
    </location>
</feature>
<dbReference type="PANTHER" id="PTHR46863:SF2">
    <property type="entry name" value="LYSM DOMAIN RECEPTOR-LIKE KINASE 3"/>
    <property type="match status" value="1"/>
</dbReference>
<keyword evidence="4" id="KW-1185">Reference proteome</keyword>
<feature type="domain" description="Protein kinase" evidence="2">
    <location>
        <begin position="103"/>
        <end position="398"/>
    </location>
</feature>
<sequence length="420" mass="46816">MCKSKKKLTKEVINPKQRKSMSSSNASSSFNPQSPSSSTRSNENKKYISTSSNSSYNFKDASWQTSSITTPNRTPLSGLRESIILPEQPHIYDFAEIRAATNNFTTNPFSTSSSSTSWRCTIRNQTSVVIRRKFRRKMETSEVIDRLTHICRSHHASLIKLKGASISGNNIYLVYDYIQGATLAECLRNPRNPNFSVLSSWLSRAQIALDIAHGLDYIHNSTGLLDGFVHNHIKSTSIIITEPAFSAKICHFGTSLLCAEMVQTMSETNQESHKVDGKIEGTRGYMSPEYMITGISSQKSDVYAFGVVILELFSGNEALKYTFDEASKGYKRKSVIDSGREAIRGGEVRSWVDGRLRDSFPVEVADKMVALGLECVEEDPDLRPGMGKVVGRISQMYLESQKWAEKMGTSVDFTMSLGPR</sequence>
<evidence type="ECO:0000256" key="1">
    <source>
        <dbReference type="SAM" id="MobiDB-lite"/>
    </source>
</evidence>
<dbReference type="InterPro" id="IPR001245">
    <property type="entry name" value="Ser-Thr/Tyr_kinase_cat_dom"/>
</dbReference>
<gene>
    <name evidence="3" type="ORF">LIER_01205</name>
</gene>
<proteinExistence type="predicted"/>
<accession>A0AAV3NK25</accession>
<evidence type="ECO:0000313" key="3">
    <source>
        <dbReference type="EMBL" id="GAA0139717.1"/>
    </source>
</evidence>
<dbReference type="InterPro" id="IPR011009">
    <property type="entry name" value="Kinase-like_dom_sf"/>
</dbReference>
<organism evidence="3 4">
    <name type="scientific">Lithospermum erythrorhizon</name>
    <name type="common">Purple gromwell</name>
    <name type="synonym">Lithospermum officinale var. erythrorhizon</name>
    <dbReference type="NCBI Taxonomy" id="34254"/>
    <lineage>
        <taxon>Eukaryota</taxon>
        <taxon>Viridiplantae</taxon>
        <taxon>Streptophyta</taxon>
        <taxon>Embryophyta</taxon>
        <taxon>Tracheophyta</taxon>
        <taxon>Spermatophyta</taxon>
        <taxon>Magnoliopsida</taxon>
        <taxon>eudicotyledons</taxon>
        <taxon>Gunneridae</taxon>
        <taxon>Pentapetalae</taxon>
        <taxon>asterids</taxon>
        <taxon>lamiids</taxon>
        <taxon>Boraginales</taxon>
        <taxon>Boraginaceae</taxon>
        <taxon>Boraginoideae</taxon>
        <taxon>Lithospermeae</taxon>
        <taxon>Lithospermum</taxon>
    </lineage>
</organism>
<dbReference type="Proteomes" id="UP001454036">
    <property type="component" value="Unassembled WGS sequence"/>
</dbReference>
<dbReference type="Pfam" id="PF07714">
    <property type="entry name" value="PK_Tyr_Ser-Thr"/>
    <property type="match status" value="1"/>
</dbReference>
<name>A0AAV3NK25_LITER</name>
<comment type="caution">
    <text evidence="3">The sequence shown here is derived from an EMBL/GenBank/DDBJ whole genome shotgun (WGS) entry which is preliminary data.</text>
</comment>
<dbReference type="SUPFAM" id="SSF56112">
    <property type="entry name" value="Protein kinase-like (PK-like)"/>
    <property type="match status" value="1"/>
</dbReference>
<dbReference type="GO" id="GO:0004672">
    <property type="term" value="F:protein kinase activity"/>
    <property type="evidence" value="ECO:0007669"/>
    <property type="project" value="InterPro"/>
</dbReference>
<dbReference type="Gene3D" id="3.30.200.20">
    <property type="entry name" value="Phosphorylase Kinase, domain 1"/>
    <property type="match status" value="1"/>
</dbReference>
<dbReference type="InterPro" id="IPR000719">
    <property type="entry name" value="Prot_kinase_dom"/>
</dbReference>